<dbReference type="PANTHER" id="PTHR35372">
    <property type="entry name" value="ATP BINDING PROTEIN-RELATED"/>
    <property type="match status" value="1"/>
</dbReference>
<evidence type="ECO:0000259" key="3">
    <source>
        <dbReference type="SMART" id="SM00943"/>
    </source>
</evidence>
<feature type="region of interest" description="Disordered" evidence="2">
    <location>
        <begin position="193"/>
        <end position="217"/>
    </location>
</feature>
<dbReference type="SUPFAM" id="SSF56747">
    <property type="entry name" value="Prim-pol domain"/>
    <property type="match status" value="1"/>
</dbReference>
<dbReference type="Pfam" id="PF13148">
    <property type="entry name" value="DUF3987"/>
    <property type="match status" value="1"/>
</dbReference>
<dbReference type="InterPro" id="IPR015330">
    <property type="entry name" value="DNA_primase/pol_bifunc_N"/>
</dbReference>
<dbReference type="Gene3D" id="3.30.720.160">
    <property type="entry name" value="Bifunctional DNA primase/polymerase, N-terminal"/>
    <property type="match status" value="1"/>
</dbReference>
<dbReference type="Pfam" id="PF09250">
    <property type="entry name" value="Prim-Pol"/>
    <property type="match status" value="1"/>
</dbReference>
<accession>A0A6J5S1M2</accession>
<dbReference type="GO" id="GO:0016787">
    <property type="term" value="F:hydrolase activity"/>
    <property type="evidence" value="ECO:0007669"/>
    <property type="project" value="UniProtKB-KW"/>
</dbReference>
<proteinExistence type="predicted"/>
<feature type="region of interest" description="Disordered" evidence="2">
    <location>
        <begin position="330"/>
        <end position="379"/>
    </location>
</feature>
<organism evidence="4">
    <name type="scientific">uncultured Caudovirales phage</name>
    <dbReference type="NCBI Taxonomy" id="2100421"/>
    <lineage>
        <taxon>Viruses</taxon>
        <taxon>Duplodnaviria</taxon>
        <taxon>Heunggongvirae</taxon>
        <taxon>Uroviricota</taxon>
        <taxon>Caudoviricetes</taxon>
        <taxon>Peduoviridae</taxon>
        <taxon>Maltschvirus</taxon>
        <taxon>Maltschvirus maltsch</taxon>
    </lineage>
</organism>
<dbReference type="InterPro" id="IPR051620">
    <property type="entry name" value="ORF904-like_C"/>
</dbReference>
<evidence type="ECO:0000313" key="4">
    <source>
        <dbReference type="EMBL" id="CAB4201984.1"/>
    </source>
</evidence>
<feature type="region of interest" description="Disordered" evidence="2">
    <location>
        <begin position="898"/>
        <end position="1000"/>
    </location>
</feature>
<sequence>MTLPEGITPEQAQDCLIAAHEYAARGWRVIPIRPGNKFPVGFEKWQDVATANARQVEAWWGDTHRGYGIGIVTGRESGVWVLDVDVAHGKVGAESFAALEADKGALPEGAEVVTGSNGRHLYFTYEGIPEDAIVRNDAGRKLGRDLDIRGDGGFVVAPPSVHPETGQRYEWEVASPADPADPPAWLAETASTDETPEAAEAQLRERSASPEASPGDRYAAMHPWSEILGVEGWTLAYVDRHGEHYWTRPGKDSRYGASATTGYTEADNLCMFSTSMPNLPPGQWTKLGYVAAMRFGGDMREASLAMVESGEVTPRIEDLFSGALRDALTADTPSAHLPPSGTPERAGEVASSGSSEGDGDGVDKGEPDRPLVPLQRSSEVPPWPVDILPPWIADHCRETAERLQSPLDLSCQFAVGALAAIAMGHVEVKAAGSWVEPVNLYVWCAAHSGAGKSPTEKALMGPLRSWADGRKAATNDEFRLNLSKWKALQRQAKDAEESFAAAKGMTTTEADLAAALNAAAGEPPQPYRLTVDDATPQRLVQLLGQHGRLALVSAEGGLFDQVVSQFGRGNTGGPSVDVYLKAWSGDTIERDRVGADGISESVSFSGALLTMAIAVQPAVIQRYQGTAPELRSRGFFARFMPAIPDASPGQRTYQTSAPDTGAAERYRATFMALADRLDRTSATMQLGLSSGAEALFARWHDELEAAIRPGGFHEVLGEMVPKIRSSVLRLAGLLAICDDEYRTISLDTMRRAIDVGGYWIAHAMEMERTADETTAVEDATEALARRIVKHMLKRGGTTTPRAAWQSFRKAWQLKAVEDIAPAMAMLYERGWIEFTTGTAEGIGTRGAVVELSLTAAGRQVRTGAKTTVLNVDEIAESVRTEVGGFVGATKTHVLEGSKAQDTGLLGQNGVIGGDPHTGSSVDENEKREFPNYNGVSISHSDDDTVGHPGTPAPNDPVPSENPAVPPSMPSENVSLLRPHKTPEPTFSTDDDEDDWGWLDD</sequence>
<dbReference type="SMART" id="SM00943">
    <property type="entry name" value="Prim-Pol"/>
    <property type="match status" value="1"/>
</dbReference>
<evidence type="ECO:0000256" key="2">
    <source>
        <dbReference type="SAM" id="MobiDB-lite"/>
    </source>
</evidence>
<feature type="compositionally biased region" description="Acidic residues" evidence="2">
    <location>
        <begin position="988"/>
        <end position="1000"/>
    </location>
</feature>
<dbReference type="EMBL" id="LR797310">
    <property type="protein sequence ID" value="CAB4201984.1"/>
    <property type="molecule type" value="Genomic_DNA"/>
</dbReference>
<name>A0A6J5S1M2_9CAUD</name>
<gene>
    <name evidence="4" type="ORF">UFOVP1360_22</name>
</gene>
<dbReference type="PANTHER" id="PTHR35372:SF2">
    <property type="entry name" value="SF3 HELICASE DOMAIN-CONTAINING PROTEIN"/>
    <property type="match status" value="1"/>
</dbReference>
<reference evidence="4" key="1">
    <citation type="submission" date="2020-05" db="EMBL/GenBank/DDBJ databases">
        <authorList>
            <person name="Chiriac C."/>
            <person name="Salcher M."/>
            <person name="Ghai R."/>
            <person name="Kavagutti S V."/>
        </authorList>
    </citation>
    <scope>NUCLEOTIDE SEQUENCE</scope>
</reference>
<keyword evidence="1" id="KW-0378">Hydrolase</keyword>
<dbReference type="CDD" id="cd04859">
    <property type="entry name" value="Prim_Pol"/>
    <property type="match status" value="1"/>
</dbReference>
<feature type="domain" description="DNA primase/polymerase bifunctional N-terminal" evidence="3">
    <location>
        <begin position="19"/>
        <end position="186"/>
    </location>
</feature>
<evidence type="ECO:0000256" key="1">
    <source>
        <dbReference type="ARBA" id="ARBA00022801"/>
    </source>
</evidence>
<dbReference type="InterPro" id="IPR025048">
    <property type="entry name" value="DUF3987"/>
</dbReference>
<protein>
    <submittedName>
        <fullName evidence="4">Prim_Pol domain containing protein</fullName>
    </submittedName>
</protein>